<evidence type="ECO:0000256" key="3">
    <source>
        <dbReference type="ARBA" id="ARBA00022692"/>
    </source>
</evidence>
<dbReference type="AlphaFoldDB" id="Q0F2Z6"/>
<accession>Q0F2Z6</accession>
<sequence length="561" mass="59811">MWRYEIDEVEAMLSWQIFTGLAGGVGLFLLGMQLMTDGLKQSAGKSLQLILSRSTSTPLRGIVAGALITSLVQSSSAVTVASIGFVNAGLMKLKQAVRVTYGSNLGTTMTGWLVAIIGFHVEIKIFALPAIGIGMLMTMLMKQGRYAAIGKVLAGFGLFFLGIDLMKAGFSGLEGAFSLAALDEGGLLGMIVFVGVGFLMTLVMQSSSASIAMTLTAAASGVIALPAAACMVIGANVGTTSTAVLAAIGATPNAKRMAAAHVIFNIATAVVAVIILPLLLFLVGQLQHKWIIDGGAATSLALFHTIFNLLGVLLMLPFTNHLVSFLKTRFRAAEEDESRPQFLDDTLIDTPELAHGALVRELQRIERISIKVAEDAINTEGSLSPRISADRFVLDNLSNAVGKFTSKLRRGNLPEDIAEALPKALAATRYFVEMAELAAEVDQQQSQEAEVSDELALALADMRKFAIGVLNTDKAKVVTESDISDRQMLERHYETSKSLLLRAGASGQLSGRQMVTLIELMKTIERLVKHAIKGQAALRDFSEAVHPVSEPLPDAQQVEVP</sequence>
<evidence type="ECO:0000256" key="4">
    <source>
        <dbReference type="ARBA" id="ARBA00022989"/>
    </source>
</evidence>
<dbReference type="Pfam" id="PF02690">
    <property type="entry name" value="Na_Pi_cotrans"/>
    <property type="match status" value="2"/>
</dbReference>
<keyword evidence="2" id="KW-1003">Cell membrane</keyword>
<evidence type="ECO:0000313" key="8">
    <source>
        <dbReference type="Proteomes" id="UP000005297"/>
    </source>
</evidence>
<dbReference type="InterPro" id="IPR003841">
    <property type="entry name" value="Na/Pi_transpt"/>
</dbReference>
<feature type="transmembrane region" description="Helical" evidence="6">
    <location>
        <begin position="110"/>
        <end position="136"/>
    </location>
</feature>
<keyword evidence="8" id="KW-1185">Reference proteome</keyword>
<keyword evidence="5 6" id="KW-0472">Membrane</keyword>
<evidence type="ECO:0000256" key="6">
    <source>
        <dbReference type="SAM" id="Phobius"/>
    </source>
</evidence>
<dbReference type="PANTHER" id="PTHR10010:SF46">
    <property type="entry name" value="SODIUM-DEPENDENT PHOSPHATE TRANSPORT PROTEIN 2B"/>
    <property type="match status" value="1"/>
</dbReference>
<reference evidence="7 8" key="1">
    <citation type="submission" date="2006-09" db="EMBL/GenBank/DDBJ databases">
        <authorList>
            <person name="Emerson D."/>
            <person name="Ferriera S."/>
            <person name="Johnson J."/>
            <person name="Kravitz S."/>
            <person name="Halpern A."/>
            <person name="Remington K."/>
            <person name="Beeson K."/>
            <person name="Tran B."/>
            <person name="Rogers Y.-H."/>
            <person name="Friedman R."/>
            <person name="Venter J.C."/>
        </authorList>
    </citation>
    <scope>NUCLEOTIDE SEQUENCE [LARGE SCALE GENOMIC DNA]</scope>
    <source>
        <strain evidence="7 8">PV-1</strain>
    </source>
</reference>
<feature type="transmembrane region" description="Helical" evidence="6">
    <location>
        <begin position="258"/>
        <end position="283"/>
    </location>
</feature>
<feature type="transmembrane region" description="Helical" evidence="6">
    <location>
        <begin position="148"/>
        <end position="166"/>
    </location>
</feature>
<dbReference type="FunCoup" id="Q0F2Z6">
    <property type="interactions" value="46"/>
</dbReference>
<keyword evidence="3 6" id="KW-0812">Transmembrane</keyword>
<dbReference type="PANTHER" id="PTHR10010">
    <property type="entry name" value="SOLUTE CARRIER FAMILY 34 SODIUM PHOSPHATE , MEMBER 2-RELATED"/>
    <property type="match status" value="1"/>
</dbReference>
<organism evidence="7 8">
    <name type="scientific">Mariprofundus ferrooxydans PV-1</name>
    <dbReference type="NCBI Taxonomy" id="314345"/>
    <lineage>
        <taxon>Bacteria</taxon>
        <taxon>Pseudomonadati</taxon>
        <taxon>Pseudomonadota</taxon>
        <taxon>Candidatius Mariprofundia</taxon>
        <taxon>Mariprofundales</taxon>
        <taxon>Mariprofundaceae</taxon>
        <taxon>Mariprofundus</taxon>
    </lineage>
</organism>
<gene>
    <name evidence="7" type="ORF">SPV1_04973</name>
</gene>
<evidence type="ECO:0000256" key="2">
    <source>
        <dbReference type="ARBA" id="ARBA00022475"/>
    </source>
</evidence>
<comment type="caution">
    <text evidence="7">The sequence shown here is derived from an EMBL/GenBank/DDBJ whole genome shotgun (WGS) entry which is preliminary data.</text>
</comment>
<evidence type="ECO:0000313" key="7">
    <source>
        <dbReference type="EMBL" id="EAU56145.1"/>
    </source>
</evidence>
<dbReference type="eggNOG" id="COG1283">
    <property type="taxonomic scope" value="Bacteria"/>
</dbReference>
<dbReference type="GO" id="GO:0005436">
    <property type="term" value="F:sodium:phosphate symporter activity"/>
    <property type="evidence" value="ECO:0007669"/>
    <property type="project" value="InterPro"/>
</dbReference>
<dbReference type="STRING" id="314344.AL013_04870"/>
<comment type="subcellular location">
    <subcellularLocation>
        <location evidence="1">Cell membrane</location>
        <topology evidence="1">Multi-pass membrane protein</topology>
    </subcellularLocation>
</comment>
<dbReference type="InterPro" id="IPR004633">
    <property type="entry name" value="NaPi_cotrn-rel/YqeW-like"/>
</dbReference>
<keyword evidence="4 6" id="KW-1133">Transmembrane helix</keyword>
<dbReference type="Proteomes" id="UP000005297">
    <property type="component" value="Unassembled WGS sequence"/>
</dbReference>
<dbReference type="OrthoDB" id="9763003at2"/>
<feature type="transmembrane region" description="Helical" evidence="6">
    <location>
        <begin position="12"/>
        <end position="32"/>
    </location>
</feature>
<dbReference type="NCBIfam" id="TIGR00704">
    <property type="entry name" value="NaPi_cotrn_rel"/>
    <property type="match status" value="1"/>
</dbReference>
<protein>
    <submittedName>
        <fullName evidence="7">Na+/phosphate symporter</fullName>
    </submittedName>
</protein>
<dbReference type="NCBIfam" id="NF037997">
    <property type="entry name" value="Na_Pi_symport"/>
    <property type="match status" value="1"/>
</dbReference>
<name>Q0F2Z6_9PROT</name>
<feature type="transmembrane region" description="Helical" evidence="6">
    <location>
        <begin position="186"/>
        <end position="203"/>
    </location>
</feature>
<dbReference type="GO" id="GO:0005886">
    <property type="term" value="C:plasma membrane"/>
    <property type="evidence" value="ECO:0007669"/>
    <property type="project" value="UniProtKB-SubCell"/>
</dbReference>
<proteinExistence type="predicted"/>
<dbReference type="GO" id="GO:0044341">
    <property type="term" value="P:sodium-dependent phosphate transport"/>
    <property type="evidence" value="ECO:0007669"/>
    <property type="project" value="InterPro"/>
</dbReference>
<dbReference type="EMBL" id="AATS01000001">
    <property type="protein sequence ID" value="EAU56145.1"/>
    <property type="molecule type" value="Genomic_DNA"/>
</dbReference>
<dbReference type="HOGENOM" id="CLU_025623_1_0_0"/>
<evidence type="ECO:0000256" key="1">
    <source>
        <dbReference type="ARBA" id="ARBA00004651"/>
    </source>
</evidence>
<evidence type="ECO:0000256" key="5">
    <source>
        <dbReference type="ARBA" id="ARBA00023136"/>
    </source>
</evidence>
<feature type="transmembrane region" description="Helical" evidence="6">
    <location>
        <begin position="215"/>
        <end position="238"/>
    </location>
</feature>
<dbReference type="InParanoid" id="Q0F2Z6"/>
<feature type="transmembrane region" description="Helical" evidence="6">
    <location>
        <begin position="295"/>
        <end position="318"/>
    </location>
</feature>